<name>A0A1G2HLT3_9BACT</name>
<comment type="caution">
    <text evidence="2">The sequence shown here is derived from an EMBL/GenBank/DDBJ whole genome shotgun (WGS) entry which is preliminary data.</text>
</comment>
<organism evidence="2 3">
    <name type="scientific">Candidatus Staskawiczbacteria bacterium RIFCSPHIGHO2_01_FULL_34_27</name>
    <dbReference type="NCBI Taxonomy" id="1802199"/>
    <lineage>
        <taxon>Bacteria</taxon>
        <taxon>Candidatus Staskawicziibacteriota</taxon>
    </lineage>
</organism>
<dbReference type="InterPro" id="IPR000182">
    <property type="entry name" value="GNAT_dom"/>
</dbReference>
<evidence type="ECO:0000313" key="2">
    <source>
        <dbReference type="EMBL" id="OGZ63230.1"/>
    </source>
</evidence>
<dbReference type="GO" id="GO:0016747">
    <property type="term" value="F:acyltransferase activity, transferring groups other than amino-acyl groups"/>
    <property type="evidence" value="ECO:0007669"/>
    <property type="project" value="InterPro"/>
</dbReference>
<dbReference type="SUPFAM" id="SSF55729">
    <property type="entry name" value="Acyl-CoA N-acyltransferases (Nat)"/>
    <property type="match status" value="1"/>
</dbReference>
<evidence type="ECO:0000259" key="1">
    <source>
        <dbReference type="PROSITE" id="PS51186"/>
    </source>
</evidence>
<sequence>MQDLQIVQYEPMYFEQALNLDGRPSKRSAQKLKMLELTDIFYDYLAIINEDVFGFIIMENMGDKVSHYMVQKNVKEKRRGISNALVWHVFHEIGLGGHISLCVNTDNKGAIKFYEAMGFKRSGYTPNGIKRAKTNFGIKLIYYN</sequence>
<evidence type="ECO:0000313" key="3">
    <source>
        <dbReference type="Proteomes" id="UP000178991"/>
    </source>
</evidence>
<protein>
    <recommendedName>
        <fullName evidence="1">N-acetyltransferase domain-containing protein</fullName>
    </recommendedName>
</protein>
<dbReference type="PROSITE" id="PS51186">
    <property type="entry name" value="GNAT"/>
    <property type="match status" value="1"/>
</dbReference>
<gene>
    <name evidence="2" type="ORF">A2639_02130</name>
</gene>
<dbReference type="EMBL" id="MHOL01000004">
    <property type="protein sequence ID" value="OGZ63230.1"/>
    <property type="molecule type" value="Genomic_DNA"/>
</dbReference>
<accession>A0A1G2HLT3</accession>
<proteinExistence type="predicted"/>
<dbReference type="Proteomes" id="UP000178991">
    <property type="component" value="Unassembled WGS sequence"/>
</dbReference>
<reference evidence="2 3" key="1">
    <citation type="journal article" date="2016" name="Nat. Commun.">
        <title>Thousands of microbial genomes shed light on interconnected biogeochemical processes in an aquifer system.</title>
        <authorList>
            <person name="Anantharaman K."/>
            <person name="Brown C.T."/>
            <person name="Hug L.A."/>
            <person name="Sharon I."/>
            <person name="Castelle C.J."/>
            <person name="Probst A.J."/>
            <person name="Thomas B.C."/>
            <person name="Singh A."/>
            <person name="Wilkins M.J."/>
            <person name="Karaoz U."/>
            <person name="Brodie E.L."/>
            <person name="Williams K.H."/>
            <person name="Hubbard S.S."/>
            <person name="Banfield J.F."/>
        </authorList>
    </citation>
    <scope>NUCLEOTIDE SEQUENCE [LARGE SCALE GENOMIC DNA]</scope>
</reference>
<dbReference type="Pfam" id="PF13673">
    <property type="entry name" value="Acetyltransf_10"/>
    <property type="match status" value="1"/>
</dbReference>
<dbReference type="AlphaFoldDB" id="A0A1G2HLT3"/>
<dbReference type="Gene3D" id="3.40.630.30">
    <property type="match status" value="1"/>
</dbReference>
<dbReference type="InterPro" id="IPR016181">
    <property type="entry name" value="Acyl_CoA_acyltransferase"/>
</dbReference>
<feature type="domain" description="N-acetyltransferase" evidence="1">
    <location>
        <begin position="4"/>
        <end position="144"/>
    </location>
</feature>